<evidence type="ECO:0000313" key="1">
    <source>
        <dbReference type="EMBL" id="KAI4455775.1"/>
    </source>
</evidence>
<dbReference type="Proteomes" id="UP001056778">
    <property type="component" value="Chromosome 9"/>
</dbReference>
<evidence type="ECO:0000313" key="2">
    <source>
        <dbReference type="Proteomes" id="UP001056778"/>
    </source>
</evidence>
<proteinExistence type="predicted"/>
<comment type="caution">
    <text evidence="1">The sequence shown here is derived from an EMBL/GenBank/DDBJ whole genome shotgun (WGS) entry which is preliminary data.</text>
</comment>
<sequence>MAHLGREAAWNKHPGLGKDPEDIIHGGKVDGYCAETRQIFEFHGCFWHGCPRCILNEDAIRRHMVILRRAMEKKNRLGNITPQQKELLVEFLKKHPALQAGKFTNSFTKANARDMWQQITVILNATPGARKDWSQWRKTWHDLRCNAKNKKSEIIRHQRGTGGGSPLPPEESLSVTDKIIIEMIGPTAISGDQDVPQPNVNFDFEPQCEYITVTVVDDEKGEKETNKFPQQATVNLLSTPRCGGTSSQAEVKTKRESKRGERLQQTVATCGKLADQNQQQLDLMRHYYMRKLEIMEQDLLVKQNISETLKSISEYFKEEV</sequence>
<organism evidence="1 2">
    <name type="scientific">Holotrichia oblita</name>
    <name type="common">Chafer beetle</name>
    <dbReference type="NCBI Taxonomy" id="644536"/>
    <lineage>
        <taxon>Eukaryota</taxon>
        <taxon>Metazoa</taxon>
        <taxon>Ecdysozoa</taxon>
        <taxon>Arthropoda</taxon>
        <taxon>Hexapoda</taxon>
        <taxon>Insecta</taxon>
        <taxon>Pterygota</taxon>
        <taxon>Neoptera</taxon>
        <taxon>Endopterygota</taxon>
        <taxon>Coleoptera</taxon>
        <taxon>Polyphaga</taxon>
        <taxon>Scarabaeiformia</taxon>
        <taxon>Scarabaeidae</taxon>
        <taxon>Melolonthinae</taxon>
        <taxon>Holotrichia</taxon>
    </lineage>
</organism>
<protein>
    <submittedName>
        <fullName evidence="1">Uncharacterized protein</fullName>
    </submittedName>
</protein>
<name>A0ACB9SM66_HOLOL</name>
<gene>
    <name evidence="1" type="ORF">MML48_9g00002259</name>
</gene>
<keyword evidence="2" id="KW-1185">Reference proteome</keyword>
<dbReference type="EMBL" id="CM043023">
    <property type="protein sequence ID" value="KAI4455775.1"/>
    <property type="molecule type" value="Genomic_DNA"/>
</dbReference>
<accession>A0ACB9SM66</accession>
<reference evidence="1" key="1">
    <citation type="submission" date="2022-04" db="EMBL/GenBank/DDBJ databases">
        <title>Chromosome-scale genome assembly of Holotrichia oblita Faldermann.</title>
        <authorList>
            <person name="Rongchong L."/>
        </authorList>
    </citation>
    <scope>NUCLEOTIDE SEQUENCE</scope>
    <source>
        <strain evidence="1">81SQS9</strain>
    </source>
</reference>